<organism evidence="3 4">
    <name type="scientific">Trifolium pratense</name>
    <name type="common">Red clover</name>
    <dbReference type="NCBI Taxonomy" id="57577"/>
    <lineage>
        <taxon>Eukaryota</taxon>
        <taxon>Viridiplantae</taxon>
        <taxon>Streptophyta</taxon>
        <taxon>Embryophyta</taxon>
        <taxon>Tracheophyta</taxon>
        <taxon>Spermatophyta</taxon>
        <taxon>Magnoliopsida</taxon>
        <taxon>eudicotyledons</taxon>
        <taxon>Gunneridae</taxon>
        <taxon>Pentapetalae</taxon>
        <taxon>rosids</taxon>
        <taxon>fabids</taxon>
        <taxon>Fabales</taxon>
        <taxon>Fabaceae</taxon>
        <taxon>Papilionoideae</taxon>
        <taxon>50 kb inversion clade</taxon>
        <taxon>NPAAA clade</taxon>
        <taxon>Hologalegina</taxon>
        <taxon>IRL clade</taxon>
        <taxon>Trifolieae</taxon>
        <taxon>Trifolium</taxon>
    </lineage>
</organism>
<dbReference type="EMBL" id="ASHM01003618">
    <property type="protein sequence ID" value="PNY10146.1"/>
    <property type="molecule type" value="Genomic_DNA"/>
</dbReference>
<accession>A0A2K3P4C6</accession>
<reference evidence="3 4" key="1">
    <citation type="journal article" date="2014" name="Am. J. Bot.">
        <title>Genome assembly and annotation for red clover (Trifolium pratense; Fabaceae).</title>
        <authorList>
            <person name="Istvanek J."/>
            <person name="Jaros M."/>
            <person name="Krenek A."/>
            <person name="Repkova J."/>
        </authorList>
    </citation>
    <scope>NUCLEOTIDE SEQUENCE [LARGE SCALE GENOMIC DNA]</scope>
    <source>
        <strain evidence="4">cv. Tatra</strain>
        <tissue evidence="3">Young leaves</tissue>
    </source>
</reference>
<reference evidence="3 4" key="2">
    <citation type="journal article" date="2017" name="Front. Plant Sci.">
        <title>Gene Classification and Mining of Molecular Markers Useful in Red Clover (Trifolium pratense) Breeding.</title>
        <authorList>
            <person name="Istvanek J."/>
            <person name="Dluhosova J."/>
            <person name="Dluhos P."/>
            <person name="Patkova L."/>
            <person name="Nedelnik J."/>
            <person name="Repkova J."/>
        </authorList>
    </citation>
    <scope>NUCLEOTIDE SEQUENCE [LARGE SCALE GENOMIC DNA]</scope>
    <source>
        <strain evidence="4">cv. Tatra</strain>
        <tissue evidence="3">Young leaves</tissue>
    </source>
</reference>
<dbReference type="Proteomes" id="UP000236291">
    <property type="component" value="Unassembled WGS sequence"/>
</dbReference>
<comment type="similarity">
    <text evidence="1">Belongs to the SEC8 family.</text>
</comment>
<dbReference type="GO" id="GO:0090522">
    <property type="term" value="P:vesicle tethering involved in exocytosis"/>
    <property type="evidence" value="ECO:0007669"/>
    <property type="project" value="UniProtKB-UniRule"/>
</dbReference>
<keyword evidence="1" id="KW-0653">Protein transport</keyword>
<sequence length="226" mass="25451">MSLNSQFHRFSLLDVLQVLGWAQAMPKFANDLVKKTLSMMTINLFAGMLLTLLKGGFSKYFDVSGATGSMFVYDLGPVQGHVQQCLDKQLKEHQNSNHVGGKHHSHSDGEPTRSLGPFAQDYRKLAIDCIKVLRVEMQLETMFHMQEMTNTEYLDDQNADEPDDFIISLTSQITRRDEEMAPVISNSKRNYIFGGICGVANASVKALADMKSINLFWGRSPKRRIT</sequence>
<protein>
    <recommendedName>
        <fullName evidence="1">Exocyst complex component Sec8</fullName>
    </recommendedName>
</protein>
<dbReference type="PANTHER" id="PTHR14146:SF0">
    <property type="entry name" value="EXOCYST COMPLEX COMPONENT 4"/>
    <property type="match status" value="1"/>
</dbReference>
<comment type="caution">
    <text evidence="3">The sequence shown here is derived from an EMBL/GenBank/DDBJ whole genome shotgun (WGS) entry which is preliminary data.</text>
</comment>
<evidence type="ECO:0000313" key="3">
    <source>
        <dbReference type="EMBL" id="PNY10146.1"/>
    </source>
</evidence>
<dbReference type="InterPro" id="IPR039682">
    <property type="entry name" value="Sec8/EXOC4"/>
</dbReference>
<evidence type="ECO:0000313" key="4">
    <source>
        <dbReference type="Proteomes" id="UP000236291"/>
    </source>
</evidence>
<name>A0A2K3P4C6_TRIPR</name>
<dbReference type="GO" id="GO:0000145">
    <property type="term" value="C:exocyst"/>
    <property type="evidence" value="ECO:0007669"/>
    <property type="project" value="UniProtKB-UniRule"/>
</dbReference>
<dbReference type="GO" id="GO:0015031">
    <property type="term" value="P:protein transport"/>
    <property type="evidence" value="ECO:0007669"/>
    <property type="project" value="UniProtKB-KW"/>
</dbReference>
<comment type="function">
    <text evidence="1">Component of the exocyst complex involved in the docking of exocytic vesicles with fusion sites on the plasma membrane.</text>
</comment>
<dbReference type="AlphaFoldDB" id="A0A2K3P4C6"/>
<dbReference type="PANTHER" id="PTHR14146">
    <property type="entry name" value="EXOCYST COMPLEX COMPONENT 4"/>
    <property type="match status" value="1"/>
</dbReference>
<dbReference type="GO" id="GO:0006612">
    <property type="term" value="P:protein targeting to membrane"/>
    <property type="evidence" value="ECO:0007669"/>
    <property type="project" value="UniProtKB-UniRule"/>
</dbReference>
<keyword evidence="1" id="KW-0268">Exocytosis</keyword>
<feature type="region of interest" description="Disordered" evidence="2">
    <location>
        <begin position="93"/>
        <end position="114"/>
    </location>
</feature>
<evidence type="ECO:0000256" key="1">
    <source>
        <dbReference type="RuleBase" id="RU367079"/>
    </source>
</evidence>
<dbReference type="GO" id="GO:0006893">
    <property type="term" value="P:Golgi to plasma membrane transport"/>
    <property type="evidence" value="ECO:0007669"/>
    <property type="project" value="TreeGrafter"/>
</dbReference>
<proteinExistence type="inferred from homology"/>
<evidence type="ECO:0000256" key="2">
    <source>
        <dbReference type="SAM" id="MobiDB-lite"/>
    </source>
</evidence>
<gene>
    <name evidence="3" type="ORF">L195_g006715</name>
</gene>
<dbReference type="STRING" id="57577.A0A2K3P4C6"/>
<dbReference type="ExpressionAtlas" id="A0A2K3P4C6">
    <property type="expression patterns" value="baseline"/>
</dbReference>
<keyword evidence="1" id="KW-0813">Transport</keyword>